<dbReference type="EMBL" id="WBJZ01000011">
    <property type="protein sequence ID" value="KAB1656660.1"/>
    <property type="molecule type" value="Genomic_DNA"/>
</dbReference>
<dbReference type="EC" id="2.5.1.74" evidence="8 9"/>
<dbReference type="Proteomes" id="UP000467240">
    <property type="component" value="Unassembled WGS sequence"/>
</dbReference>
<keyword evidence="6 8" id="KW-1133">Transmembrane helix</keyword>
<comment type="similarity">
    <text evidence="8">Belongs to the MenA family. Type 1 subfamily.</text>
</comment>
<dbReference type="RefSeq" id="WP_158040674.1">
    <property type="nucleotide sequence ID" value="NZ_JACCFV010000001.1"/>
</dbReference>
<keyword evidence="2 8" id="KW-0474">Menaquinone biosynthesis</keyword>
<dbReference type="Pfam" id="PF01040">
    <property type="entry name" value="UbiA"/>
    <property type="match status" value="1"/>
</dbReference>
<feature type="transmembrane region" description="Helical" evidence="8">
    <location>
        <begin position="146"/>
        <end position="166"/>
    </location>
</feature>
<organism evidence="11 12">
    <name type="scientific">Pseudoclavibacter chungangensis</name>
    <dbReference type="NCBI Taxonomy" id="587635"/>
    <lineage>
        <taxon>Bacteria</taxon>
        <taxon>Bacillati</taxon>
        <taxon>Actinomycetota</taxon>
        <taxon>Actinomycetes</taxon>
        <taxon>Micrococcales</taxon>
        <taxon>Microbacteriaceae</taxon>
        <taxon>Pseudoclavibacter</taxon>
    </lineage>
</organism>
<dbReference type="Gene3D" id="1.20.120.1780">
    <property type="entry name" value="UbiA prenyltransferase"/>
    <property type="match status" value="1"/>
</dbReference>
<comment type="catalytic activity">
    <reaction evidence="8">
        <text>an all-trans-polyprenyl diphosphate + 1,4-dihydroxy-2-naphthoate + H(+) = a 2-demethylmenaquinol + CO2 + diphosphate</text>
        <dbReference type="Rhea" id="RHEA:26478"/>
        <dbReference type="Rhea" id="RHEA-COMP:9563"/>
        <dbReference type="Rhea" id="RHEA-COMP:9564"/>
        <dbReference type="ChEBI" id="CHEBI:11173"/>
        <dbReference type="ChEBI" id="CHEBI:15378"/>
        <dbReference type="ChEBI" id="CHEBI:16526"/>
        <dbReference type="ChEBI" id="CHEBI:33019"/>
        <dbReference type="ChEBI" id="CHEBI:55437"/>
        <dbReference type="ChEBI" id="CHEBI:58914"/>
        <dbReference type="EC" id="2.5.1.74"/>
    </reaction>
</comment>
<dbReference type="NCBIfam" id="TIGR00751">
    <property type="entry name" value="menA"/>
    <property type="match status" value="1"/>
</dbReference>
<evidence type="ECO:0000256" key="1">
    <source>
        <dbReference type="ARBA" id="ARBA00004141"/>
    </source>
</evidence>
<gene>
    <name evidence="8" type="primary">menA</name>
    <name evidence="11" type="ORF">F8O01_09710</name>
</gene>
<dbReference type="OrthoDB" id="9767568at2"/>
<feature type="transmembrane region" description="Helical" evidence="8">
    <location>
        <begin position="172"/>
        <end position="191"/>
    </location>
</feature>
<feature type="transmembrane region" description="Helical" evidence="8">
    <location>
        <begin position="229"/>
        <end position="249"/>
    </location>
</feature>
<feature type="transmembrane region" description="Helical" evidence="8">
    <location>
        <begin position="323"/>
        <end position="347"/>
    </location>
</feature>
<keyword evidence="3 8" id="KW-1003">Cell membrane</keyword>
<reference evidence="11 12" key="1">
    <citation type="submission" date="2019-09" db="EMBL/GenBank/DDBJ databases">
        <title>Phylogeny of genus Pseudoclavibacter and closely related genus.</title>
        <authorList>
            <person name="Li Y."/>
        </authorList>
    </citation>
    <scope>NUCLEOTIDE SEQUENCE [LARGE SCALE GENOMIC DNA]</scope>
    <source>
        <strain evidence="11 12">DSM 23821</strain>
    </source>
</reference>
<evidence type="ECO:0000256" key="8">
    <source>
        <dbReference type="HAMAP-Rule" id="MF_01937"/>
    </source>
</evidence>
<dbReference type="UniPathway" id="UPA00079">
    <property type="reaction ID" value="UER00168"/>
</dbReference>
<comment type="pathway">
    <text evidence="8">Quinol/quinone metabolism; menaquinone biosynthesis; menaquinol from 1,4-dihydroxy-2-naphthoate: step 1/2.</text>
</comment>
<dbReference type="InterPro" id="IPR026046">
    <property type="entry name" value="UBIAD1"/>
</dbReference>
<feature type="transmembrane region" description="Helical" evidence="8">
    <location>
        <begin position="270"/>
        <end position="291"/>
    </location>
</feature>
<evidence type="ECO:0000256" key="6">
    <source>
        <dbReference type="ARBA" id="ARBA00022989"/>
    </source>
</evidence>
<dbReference type="GO" id="GO:0009234">
    <property type="term" value="P:menaquinone biosynthetic process"/>
    <property type="evidence" value="ECO:0007669"/>
    <property type="project" value="UniProtKB-UniRule"/>
</dbReference>
<dbReference type="NCBIfam" id="NF004751">
    <property type="entry name" value="PRK06080.1-3"/>
    <property type="match status" value="1"/>
</dbReference>
<evidence type="ECO:0000256" key="9">
    <source>
        <dbReference type="NCBIfam" id="TIGR00751"/>
    </source>
</evidence>
<keyword evidence="5 8" id="KW-0812">Transmembrane</keyword>
<dbReference type="GO" id="GO:0046428">
    <property type="term" value="F:1,4-dihydroxy-2-naphthoate polyprenyltransferase activity"/>
    <property type="evidence" value="ECO:0007669"/>
    <property type="project" value="UniProtKB-UniRule"/>
</dbReference>
<keyword evidence="7 8" id="KW-0472">Membrane</keyword>
<feature type="transmembrane region" description="Helical" evidence="8">
    <location>
        <begin position="297"/>
        <end position="316"/>
    </location>
</feature>
<comment type="caution">
    <text evidence="11">The sequence shown here is derived from an EMBL/GenBank/DDBJ whole genome shotgun (WGS) entry which is preliminary data.</text>
</comment>
<keyword evidence="12" id="KW-1185">Reference proteome</keyword>
<dbReference type="AlphaFoldDB" id="A0A7J5BQX7"/>
<feature type="region of interest" description="Disordered" evidence="10">
    <location>
        <begin position="1"/>
        <end position="53"/>
    </location>
</feature>
<proteinExistence type="inferred from homology"/>
<accession>A0A7J5BQX7</accession>
<evidence type="ECO:0000256" key="10">
    <source>
        <dbReference type="SAM" id="MobiDB-lite"/>
    </source>
</evidence>
<evidence type="ECO:0000313" key="12">
    <source>
        <dbReference type="Proteomes" id="UP000467240"/>
    </source>
</evidence>
<dbReference type="CDD" id="cd13962">
    <property type="entry name" value="PT_UbiA_UBIAD1"/>
    <property type="match status" value="1"/>
</dbReference>
<dbReference type="PANTHER" id="PTHR13929:SF0">
    <property type="entry name" value="UBIA PRENYLTRANSFERASE DOMAIN-CONTAINING PROTEIN 1"/>
    <property type="match status" value="1"/>
</dbReference>
<protein>
    <recommendedName>
        <fullName evidence="8 9">1,4-dihydroxy-2-naphthoate octaprenyltransferase</fullName>
        <shortName evidence="8">DHNA-octaprenyltransferase</shortName>
        <ecNumber evidence="8 9">2.5.1.74</ecNumber>
    </recommendedName>
</protein>
<evidence type="ECO:0000256" key="4">
    <source>
        <dbReference type="ARBA" id="ARBA00022679"/>
    </source>
</evidence>
<keyword evidence="4 8" id="KW-0808">Transferase</keyword>
<evidence type="ECO:0000256" key="5">
    <source>
        <dbReference type="ARBA" id="ARBA00022692"/>
    </source>
</evidence>
<evidence type="ECO:0000256" key="3">
    <source>
        <dbReference type="ARBA" id="ARBA00022475"/>
    </source>
</evidence>
<comment type="subcellular location">
    <subcellularLocation>
        <location evidence="8">Cell membrane</location>
        <topology evidence="8">Multi-pass membrane protein</topology>
    </subcellularLocation>
    <subcellularLocation>
        <location evidence="1">Membrane</location>
        <topology evidence="1">Multi-pass membrane protein</topology>
    </subcellularLocation>
</comment>
<dbReference type="GO" id="GO:0042371">
    <property type="term" value="P:vitamin K biosynthetic process"/>
    <property type="evidence" value="ECO:0007669"/>
    <property type="project" value="TreeGrafter"/>
</dbReference>
<evidence type="ECO:0000313" key="11">
    <source>
        <dbReference type="EMBL" id="KAB1656660.1"/>
    </source>
</evidence>
<dbReference type="Gene3D" id="1.10.357.140">
    <property type="entry name" value="UbiA prenyltransferase"/>
    <property type="match status" value="1"/>
</dbReference>
<dbReference type="InterPro" id="IPR000537">
    <property type="entry name" value="UbiA_prenyltransferase"/>
</dbReference>
<evidence type="ECO:0000256" key="7">
    <source>
        <dbReference type="ARBA" id="ARBA00023136"/>
    </source>
</evidence>
<sequence>MAKKQKTANRSGAAKRSGTAPKGRPTPSRQSSSSSERARRNNPTQRPRRADEDRARLGLRDWIGGARLRTLPLAIAPVVLGTAGAMSESLQGEYHWARALACLAVALCLQIGVNFANDYSDGIRGTDRYRVGPARLTASGLVEPKVVRNVAFLFFFLAAAAGVFLAWRTEQWWLLAVGAAAVLAAWFYTGGKRPYGYYGLGEVFVFVFFGLVATAGTMYVQVLQVSNNGWVLSVAAGLFACAVLMVNNIRDIDQDRRAGKRTLAALIGPVASRVLFAIFALAPYVAVFMFVLLYRNAIYAFFSLMLVGPAVLITSTSYKPKDLVLALLLTSLGALAFAVLLGLAIAFSPYAPVTPTTY</sequence>
<dbReference type="InterPro" id="IPR004657">
    <property type="entry name" value="MenA"/>
</dbReference>
<dbReference type="PIRSF" id="PIRSF005355">
    <property type="entry name" value="UBIAD1"/>
    <property type="match status" value="1"/>
</dbReference>
<comment type="function">
    <text evidence="8">Conversion of 1,4-dihydroxy-2-naphthoate (DHNA) to demethylmenaquinone (DMK).</text>
</comment>
<evidence type="ECO:0000256" key="2">
    <source>
        <dbReference type="ARBA" id="ARBA00022428"/>
    </source>
</evidence>
<dbReference type="PANTHER" id="PTHR13929">
    <property type="entry name" value="1,4-DIHYDROXY-2-NAPHTHOATE OCTAPRENYLTRANSFERASE"/>
    <property type="match status" value="1"/>
</dbReference>
<feature type="transmembrane region" description="Helical" evidence="8">
    <location>
        <begin position="203"/>
        <end position="223"/>
    </location>
</feature>
<dbReference type="HAMAP" id="MF_01937">
    <property type="entry name" value="MenA_1"/>
    <property type="match status" value="1"/>
</dbReference>
<name>A0A7J5BQX7_9MICO</name>
<dbReference type="InterPro" id="IPR044878">
    <property type="entry name" value="UbiA_sf"/>
</dbReference>
<dbReference type="GO" id="GO:0005886">
    <property type="term" value="C:plasma membrane"/>
    <property type="evidence" value="ECO:0007669"/>
    <property type="project" value="UniProtKB-SubCell"/>
</dbReference>